<feature type="compositionally biased region" description="Basic and acidic residues" evidence="1">
    <location>
        <begin position="68"/>
        <end position="86"/>
    </location>
</feature>
<sequence>MMRYDSNMAVAAIILLLTGSVFMGVGATNLSTQPLYAGPVCIACGIIFIISGFLLCVHSSKFPPHFVPDKKDKQDMATKTADEKSANIHHLQKHNQPGHNQTVIIPIKSPTRSIRSHQNPVKKHYQNPVHACKDKNKDEFKKFSATVV</sequence>
<evidence type="ECO:0000256" key="3">
    <source>
        <dbReference type="SAM" id="SignalP"/>
    </source>
</evidence>
<accession>A0AAV4VRL9</accession>
<proteinExistence type="predicted"/>
<dbReference type="EMBL" id="BPLQ01013546">
    <property type="protein sequence ID" value="GIY73030.1"/>
    <property type="molecule type" value="Genomic_DNA"/>
</dbReference>
<dbReference type="AlphaFoldDB" id="A0AAV4VRL9"/>
<feature type="chain" id="PRO_5043641029" evidence="3">
    <location>
        <begin position="28"/>
        <end position="148"/>
    </location>
</feature>
<evidence type="ECO:0000256" key="2">
    <source>
        <dbReference type="SAM" id="Phobius"/>
    </source>
</evidence>
<feature type="transmembrane region" description="Helical" evidence="2">
    <location>
        <begin position="36"/>
        <end position="57"/>
    </location>
</feature>
<evidence type="ECO:0000256" key="1">
    <source>
        <dbReference type="SAM" id="MobiDB-lite"/>
    </source>
</evidence>
<keyword evidence="3" id="KW-0732">Signal</keyword>
<keyword evidence="5" id="KW-1185">Reference proteome</keyword>
<evidence type="ECO:0000313" key="4">
    <source>
        <dbReference type="EMBL" id="GIY73030.1"/>
    </source>
</evidence>
<keyword evidence="2" id="KW-0472">Membrane</keyword>
<name>A0AAV4VRL9_9ARAC</name>
<reference evidence="4 5" key="1">
    <citation type="submission" date="2021-06" db="EMBL/GenBank/DDBJ databases">
        <title>Caerostris darwini draft genome.</title>
        <authorList>
            <person name="Kono N."/>
            <person name="Arakawa K."/>
        </authorList>
    </citation>
    <scope>NUCLEOTIDE SEQUENCE [LARGE SCALE GENOMIC DNA]</scope>
</reference>
<gene>
    <name evidence="4" type="ORF">CDAR_89611</name>
</gene>
<comment type="caution">
    <text evidence="4">The sequence shown here is derived from an EMBL/GenBank/DDBJ whole genome shotgun (WGS) entry which is preliminary data.</text>
</comment>
<organism evidence="4 5">
    <name type="scientific">Caerostris darwini</name>
    <dbReference type="NCBI Taxonomy" id="1538125"/>
    <lineage>
        <taxon>Eukaryota</taxon>
        <taxon>Metazoa</taxon>
        <taxon>Ecdysozoa</taxon>
        <taxon>Arthropoda</taxon>
        <taxon>Chelicerata</taxon>
        <taxon>Arachnida</taxon>
        <taxon>Araneae</taxon>
        <taxon>Araneomorphae</taxon>
        <taxon>Entelegynae</taxon>
        <taxon>Araneoidea</taxon>
        <taxon>Araneidae</taxon>
        <taxon>Caerostris</taxon>
    </lineage>
</organism>
<keyword evidence="2" id="KW-1133">Transmembrane helix</keyword>
<dbReference type="Proteomes" id="UP001054837">
    <property type="component" value="Unassembled WGS sequence"/>
</dbReference>
<feature type="signal peptide" evidence="3">
    <location>
        <begin position="1"/>
        <end position="27"/>
    </location>
</feature>
<keyword evidence="2" id="KW-0812">Transmembrane</keyword>
<protein>
    <submittedName>
        <fullName evidence="4">Uncharacterized protein</fullName>
    </submittedName>
</protein>
<feature type="region of interest" description="Disordered" evidence="1">
    <location>
        <begin position="68"/>
        <end position="101"/>
    </location>
</feature>
<evidence type="ECO:0000313" key="5">
    <source>
        <dbReference type="Proteomes" id="UP001054837"/>
    </source>
</evidence>